<protein>
    <recommendedName>
        <fullName evidence="2 10">Glutamine--tRNA ligase</fullName>
        <ecNumber evidence="2 10">6.1.1.18</ecNumber>
    </recommendedName>
</protein>
<keyword evidence="4 11" id="KW-0436">Ligase</keyword>
<comment type="similarity">
    <text evidence="1 11">Belongs to the class-I aminoacyl-tRNA synthetase family.</text>
</comment>
<dbReference type="FunFam" id="3.40.50.620:FF:000037">
    <property type="entry name" value="Glutamine--tRNA ligase cytoplasmic"/>
    <property type="match status" value="1"/>
</dbReference>
<keyword evidence="7 11" id="KW-0648">Protein biosynthesis</keyword>
<evidence type="ECO:0000256" key="11">
    <source>
        <dbReference type="RuleBase" id="RU363037"/>
    </source>
</evidence>
<dbReference type="Proteomes" id="UP001056323">
    <property type="component" value="Chromosome"/>
</dbReference>
<dbReference type="PROSITE" id="PS00178">
    <property type="entry name" value="AA_TRNA_LIGASE_I"/>
    <property type="match status" value="1"/>
</dbReference>
<reference evidence="16" key="1">
    <citation type="submission" date="2022-05" db="EMBL/GenBank/DDBJ databases">
        <title>Impact of host demography and evolutionary history on endosymbiont molecular evolution: a test in carpenter ants (Genus Camponotus) and their Blochmannia endosymbionts.</title>
        <authorList>
            <person name="Manthey J.D."/>
            <person name="Giron J.C."/>
            <person name="Hruska J.P."/>
        </authorList>
    </citation>
    <scope>NUCLEOTIDE SEQUENCE</scope>
    <source>
        <strain evidence="16">C-049</strain>
        <strain evidence="15">C-050</strain>
    </source>
</reference>
<dbReference type="AlphaFoldDB" id="A0AAE9L6L6"/>
<evidence type="ECO:0000256" key="6">
    <source>
        <dbReference type="ARBA" id="ARBA00022840"/>
    </source>
</evidence>
<keyword evidence="5 11" id="KW-0547">Nucleotide-binding</keyword>
<evidence type="ECO:0000256" key="1">
    <source>
        <dbReference type="ARBA" id="ARBA00005594"/>
    </source>
</evidence>
<dbReference type="PANTHER" id="PTHR43097:SF5">
    <property type="entry name" value="GLUTAMATE--TRNA LIGASE"/>
    <property type="match status" value="1"/>
</dbReference>
<dbReference type="InterPro" id="IPR001412">
    <property type="entry name" value="aa-tRNA-synth_I_CS"/>
</dbReference>
<evidence type="ECO:0000313" key="17">
    <source>
        <dbReference type="Proteomes" id="UP001056323"/>
    </source>
</evidence>
<evidence type="ECO:0000256" key="2">
    <source>
        <dbReference type="ARBA" id="ARBA00012836"/>
    </source>
</evidence>
<dbReference type="FunFam" id="3.90.800.10:FF:000001">
    <property type="entry name" value="Glutamine--tRNA ligase"/>
    <property type="match status" value="1"/>
</dbReference>
<evidence type="ECO:0000256" key="9">
    <source>
        <dbReference type="ARBA" id="ARBA00048270"/>
    </source>
</evidence>
<dbReference type="InterPro" id="IPR004514">
    <property type="entry name" value="Gln-tRNA-synth"/>
</dbReference>
<dbReference type="EC" id="6.1.1.18" evidence="2 10"/>
<dbReference type="EMBL" id="CP097751">
    <property type="protein sequence ID" value="URJ27535.1"/>
    <property type="molecule type" value="Genomic_DNA"/>
</dbReference>
<dbReference type="NCBIfam" id="NF011291">
    <property type="entry name" value="PRK14703.1"/>
    <property type="match status" value="1"/>
</dbReference>
<dbReference type="GO" id="GO:0004819">
    <property type="term" value="F:glutamine-tRNA ligase activity"/>
    <property type="evidence" value="ECO:0007669"/>
    <property type="project" value="UniProtKB-UniRule"/>
</dbReference>
<keyword evidence="18" id="KW-1185">Reference proteome</keyword>
<accession>A0AAE9L6L6</accession>
<dbReference type="SUPFAM" id="SSF52374">
    <property type="entry name" value="Nucleotidylyl transferase"/>
    <property type="match status" value="1"/>
</dbReference>
<dbReference type="InterPro" id="IPR049437">
    <property type="entry name" value="tRNA-synt_1c_C2"/>
</dbReference>
<dbReference type="InterPro" id="IPR000924">
    <property type="entry name" value="Glu/Gln-tRNA-synth"/>
</dbReference>
<dbReference type="KEGG" id="bhb:M9394_03245"/>
<dbReference type="GO" id="GO:0005524">
    <property type="term" value="F:ATP binding"/>
    <property type="evidence" value="ECO:0007669"/>
    <property type="project" value="UniProtKB-KW"/>
</dbReference>
<evidence type="ECO:0000256" key="5">
    <source>
        <dbReference type="ARBA" id="ARBA00022741"/>
    </source>
</evidence>
<dbReference type="InterPro" id="IPR014729">
    <property type="entry name" value="Rossmann-like_a/b/a_fold"/>
</dbReference>
<dbReference type="Pfam" id="PF00749">
    <property type="entry name" value="tRNA-synt_1c"/>
    <property type="match status" value="1"/>
</dbReference>
<evidence type="ECO:0000256" key="4">
    <source>
        <dbReference type="ARBA" id="ARBA00022598"/>
    </source>
</evidence>
<dbReference type="GO" id="GO:0005829">
    <property type="term" value="C:cytosol"/>
    <property type="evidence" value="ECO:0007669"/>
    <property type="project" value="TreeGrafter"/>
</dbReference>
<dbReference type="NCBIfam" id="TIGR00440">
    <property type="entry name" value="glnS"/>
    <property type="match status" value="1"/>
</dbReference>
<evidence type="ECO:0000259" key="12">
    <source>
        <dbReference type="Pfam" id="PF00749"/>
    </source>
</evidence>
<feature type="domain" description="tRNA synthetases class I (E and Q) anti-codon binding" evidence="14">
    <location>
        <begin position="458"/>
        <end position="530"/>
    </location>
</feature>
<evidence type="ECO:0000256" key="8">
    <source>
        <dbReference type="ARBA" id="ARBA00023146"/>
    </source>
</evidence>
<proteinExistence type="inferred from homology"/>
<dbReference type="GO" id="GO:0006425">
    <property type="term" value="P:glutaminyl-tRNA aminoacylation"/>
    <property type="evidence" value="ECO:0007669"/>
    <property type="project" value="UniProtKB-UniRule"/>
</dbReference>
<evidence type="ECO:0000256" key="7">
    <source>
        <dbReference type="ARBA" id="ARBA00022917"/>
    </source>
</evidence>
<dbReference type="Gene3D" id="2.40.240.10">
    <property type="entry name" value="Ribosomal Protein L25, Chain P"/>
    <property type="match status" value="2"/>
</dbReference>
<evidence type="ECO:0000313" key="18">
    <source>
        <dbReference type="Proteomes" id="UP001056483"/>
    </source>
</evidence>
<evidence type="ECO:0000256" key="3">
    <source>
        <dbReference type="ARBA" id="ARBA00022490"/>
    </source>
</evidence>
<dbReference type="Pfam" id="PF03950">
    <property type="entry name" value="tRNA-synt_1c_C"/>
    <property type="match status" value="1"/>
</dbReference>
<dbReference type="Gene3D" id="3.40.50.620">
    <property type="entry name" value="HUPs"/>
    <property type="match status" value="1"/>
</dbReference>
<dbReference type="SUPFAM" id="SSF50715">
    <property type="entry name" value="Ribosomal protein L25-like"/>
    <property type="match status" value="1"/>
</dbReference>
<evidence type="ECO:0000313" key="15">
    <source>
        <dbReference type="EMBL" id="URJ24733.1"/>
    </source>
</evidence>
<evidence type="ECO:0000256" key="10">
    <source>
        <dbReference type="NCBIfam" id="TIGR00440"/>
    </source>
</evidence>
<dbReference type="Proteomes" id="UP001056483">
    <property type="component" value="Chromosome"/>
</dbReference>
<evidence type="ECO:0000313" key="16">
    <source>
        <dbReference type="EMBL" id="URJ27535.1"/>
    </source>
</evidence>
<dbReference type="InterPro" id="IPR020058">
    <property type="entry name" value="Glu/Gln-tRNA-synth_Ib_cat-dom"/>
</dbReference>
<sequence length="553" mass="64564">MKILMNYRPNFINHIIDKDLKSKKYTDVRTRFPPEPNGYLHIGHAKAICLNFGIAQYYHGQCNLRIDDTNPEKEHKEYVEGIKYDIQWLGFMWHGDVHYSSDYIEELYNYAIKLIKKGLAYVDELSIDEIKKYRGTLTRSGKNSPCRSRSIKENLIYFSKMRNGEFLEGKACLRAKINMASSSMVMRDPVLYRIKYTPHHRIGKNWCIYPTYDFSHCISDAIEGITHSLCTLEFQENRILYNWILNNIDINTHPAQYEFSRLNLKYIITSKRKLSILVTKNIVDGWDDPRMPTISGLRRRGYTARSIREFCHRIGISKQESQIELSLLESCIRADLNKHAPRLMAVINPMKIVINNLPVGYEEKIEMPNHPNNSDMGVRHVIFSQEIFIDRFDFCEMLNNNKCYKLTLGQEIRLRYAYVIKAESVKKDKNGNIICIYCSYDPFTLHKNPVDGRKISGVIHWVSAARNISAEFRLYDKLFIHPNPSVASNLISNINPKSLIISQGVVEENIIHSYSSGPYQIEREGYFILDHHYSKKSYLVFNRTVTLKESKNH</sequence>
<dbReference type="PANTHER" id="PTHR43097">
    <property type="entry name" value="GLUTAMINE-TRNA LIGASE"/>
    <property type="match status" value="1"/>
</dbReference>
<dbReference type="FunFam" id="1.10.1160.10:FF:000001">
    <property type="entry name" value="Glutamine--tRNA ligase"/>
    <property type="match status" value="1"/>
</dbReference>
<dbReference type="Pfam" id="PF20974">
    <property type="entry name" value="tRNA-synt_1c_C2"/>
    <property type="match status" value="1"/>
</dbReference>
<name>A0AAE9L6L6_9ENTR</name>
<dbReference type="FunFam" id="2.40.240.10:FF:000001">
    <property type="entry name" value="Glutamine--tRNA ligase"/>
    <property type="match status" value="1"/>
</dbReference>
<dbReference type="InterPro" id="IPR020059">
    <property type="entry name" value="Glu/Gln-tRNA-synth_Ib_codon-bd"/>
</dbReference>
<keyword evidence="6 11" id="KW-0067">ATP-binding</keyword>
<feature type="domain" description="Glutamyl/glutaminyl-tRNA synthetase class Ib catalytic" evidence="12">
    <location>
        <begin position="28"/>
        <end position="337"/>
    </location>
</feature>
<evidence type="ECO:0000259" key="14">
    <source>
        <dbReference type="Pfam" id="PF20974"/>
    </source>
</evidence>
<dbReference type="InterPro" id="IPR020056">
    <property type="entry name" value="Rbsml_bL25/Gln-tRNA_synth_N"/>
</dbReference>
<dbReference type="InterPro" id="IPR011035">
    <property type="entry name" value="Ribosomal_bL25/Gln-tRNA_synth"/>
</dbReference>
<gene>
    <name evidence="16" type="primary">glnS</name>
    <name evidence="16" type="ORF">M9394_03245</name>
    <name evidence="15" type="ORF">M9404_01295</name>
</gene>
<dbReference type="InterPro" id="IPR050132">
    <property type="entry name" value="Gln/Glu-tRNA_Ligase"/>
</dbReference>
<organism evidence="16 17">
    <name type="scientific">Candidatus Blochmanniella camponoti</name>
    <dbReference type="NCBI Taxonomy" id="108080"/>
    <lineage>
        <taxon>Bacteria</taxon>
        <taxon>Pseudomonadati</taxon>
        <taxon>Pseudomonadota</taxon>
        <taxon>Gammaproteobacteria</taxon>
        <taxon>Enterobacterales</taxon>
        <taxon>Enterobacteriaceae</taxon>
        <taxon>ant endosymbionts</taxon>
        <taxon>Candidatus Blochmanniella</taxon>
    </lineage>
</organism>
<feature type="domain" description="Glutamyl/glutaminyl-tRNA synthetase class Ib anti-codon binding" evidence="13">
    <location>
        <begin position="340"/>
        <end position="441"/>
    </location>
</feature>
<dbReference type="EMBL" id="CP097750">
    <property type="protein sequence ID" value="URJ24733.1"/>
    <property type="molecule type" value="Genomic_DNA"/>
</dbReference>
<keyword evidence="3" id="KW-0963">Cytoplasm</keyword>
<keyword evidence="8 11" id="KW-0030">Aminoacyl-tRNA synthetase</keyword>
<dbReference type="PRINTS" id="PR00987">
    <property type="entry name" value="TRNASYNTHGLU"/>
</dbReference>
<comment type="catalytic activity">
    <reaction evidence="9">
        <text>tRNA(Gln) + L-glutamine + ATP = L-glutaminyl-tRNA(Gln) + AMP + diphosphate</text>
        <dbReference type="Rhea" id="RHEA:20121"/>
        <dbReference type="Rhea" id="RHEA-COMP:9662"/>
        <dbReference type="Rhea" id="RHEA-COMP:9681"/>
        <dbReference type="ChEBI" id="CHEBI:30616"/>
        <dbReference type="ChEBI" id="CHEBI:33019"/>
        <dbReference type="ChEBI" id="CHEBI:58359"/>
        <dbReference type="ChEBI" id="CHEBI:78442"/>
        <dbReference type="ChEBI" id="CHEBI:78521"/>
        <dbReference type="ChEBI" id="CHEBI:456215"/>
        <dbReference type="EC" id="6.1.1.18"/>
    </reaction>
</comment>
<dbReference type="RefSeq" id="WP_250247508.1">
    <property type="nucleotide sequence ID" value="NZ_CP097749.1"/>
</dbReference>
<evidence type="ECO:0000259" key="13">
    <source>
        <dbReference type="Pfam" id="PF03950"/>
    </source>
</evidence>